<name>A0A5J9SZ43_9POAL</name>
<feature type="non-terminal residue" evidence="1">
    <location>
        <position position="1"/>
    </location>
</feature>
<reference evidence="1 2" key="1">
    <citation type="journal article" date="2019" name="Sci. Rep.">
        <title>A high-quality genome of Eragrostis curvula grass provides insights into Poaceae evolution and supports new strategies to enhance forage quality.</title>
        <authorList>
            <person name="Carballo J."/>
            <person name="Santos B.A.C.M."/>
            <person name="Zappacosta D."/>
            <person name="Garbus I."/>
            <person name="Selva J.P."/>
            <person name="Gallo C.A."/>
            <person name="Diaz A."/>
            <person name="Albertini E."/>
            <person name="Caccamo M."/>
            <person name="Echenique V."/>
        </authorList>
    </citation>
    <scope>NUCLEOTIDE SEQUENCE [LARGE SCALE GENOMIC DNA]</scope>
    <source>
        <strain evidence="2">cv. Victoria</strain>
        <tissue evidence="1">Leaf</tissue>
    </source>
</reference>
<proteinExistence type="predicted"/>
<sequence length="219" mass="24993">MALAPVVRPYFVPFLFLSWDGWSLAIAQGVCLGIVYTWFTSPLISQKPASLTGVAIMQQLTVHHWISTEQLQTEQLNKPYGRGRPLTSDLLPLGLNHSSYFVHCLPIRAQAQRNDENCKDWPGLEFQSLQKFRTLNRSRHGCLGSFFSNAAPESSPDIERAKKRHFQKRLSACRIFFLVAGKSKSPRLLPLNRRTEHQDPHLHGLGRLILRKKLLERAN</sequence>
<evidence type="ECO:0000313" key="2">
    <source>
        <dbReference type="Proteomes" id="UP000324897"/>
    </source>
</evidence>
<dbReference type="Gramene" id="TVU04346">
    <property type="protein sequence ID" value="TVU04346"/>
    <property type="gene ID" value="EJB05_50080"/>
</dbReference>
<evidence type="ECO:0000313" key="1">
    <source>
        <dbReference type="EMBL" id="TVU04346.1"/>
    </source>
</evidence>
<dbReference type="Proteomes" id="UP000324897">
    <property type="component" value="Unassembled WGS sequence"/>
</dbReference>
<keyword evidence="2" id="KW-1185">Reference proteome</keyword>
<organism evidence="1 2">
    <name type="scientific">Eragrostis curvula</name>
    <name type="common">weeping love grass</name>
    <dbReference type="NCBI Taxonomy" id="38414"/>
    <lineage>
        <taxon>Eukaryota</taxon>
        <taxon>Viridiplantae</taxon>
        <taxon>Streptophyta</taxon>
        <taxon>Embryophyta</taxon>
        <taxon>Tracheophyta</taxon>
        <taxon>Spermatophyta</taxon>
        <taxon>Magnoliopsida</taxon>
        <taxon>Liliopsida</taxon>
        <taxon>Poales</taxon>
        <taxon>Poaceae</taxon>
        <taxon>PACMAD clade</taxon>
        <taxon>Chloridoideae</taxon>
        <taxon>Eragrostideae</taxon>
        <taxon>Eragrostidinae</taxon>
        <taxon>Eragrostis</taxon>
    </lineage>
</organism>
<comment type="caution">
    <text evidence="1">The sequence shown here is derived from an EMBL/GenBank/DDBJ whole genome shotgun (WGS) entry which is preliminary data.</text>
</comment>
<accession>A0A5J9SZ43</accession>
<protein>
    <submittedName>
        <fullName evidence="1">Uncharacterized protein</fullName>
    </submittedName>
</protein>
<dbReference type="EMBL" id="RWGY01000067">
    <property type="protein sequence ID" value="TVU04346.1"/>
    <property type="molecule type" value="Genomic_DNA"/>
</dbReference>
<dbReference type="AlphaFoldDB" id="A0A5J9SZ43"/>
<gene>
    <name evidence="1" type="ORF">EJB05_50080</name>
</gene>